<reference evidence="2 3" key="1">
    <citation type="submission" date="2008-11" db="EMBL/GenBank/DDBJ databases">
        <title>Draft genome sequence of Bacteroides pectinophilus (ATCC 43243).</title>
        <authorList>
            <person name="Sudarsanam P."/>
            <person name="Ley R."/>
            <person name="Guruge J."/>
            <person name="Turnbaugh P.J."/>
            <person name="Mahowald M."/>
            <person name="Liep D."/>
            <person name="Gordon J."/>
        </authorList>
    </citation>
    <scope>NUCLEOTIDE SEQUENCE [LARGE SCALE GENOMIC DNA]</scope>
    <source>
        <strain evidence="2 3">ATCC 43243</strain>
    </source>
</reference>
<keyword evidence="3" id="KW-1185">Reference proteome</keyword>
<feature type="compositionally biased region" description="Low complexity" evidence="1">
    <location>
        <begin position="338"/>
        <end position="357"/>
    </location>
</feature>
<protein>
    <recommendedName>
        <fullName evidence="4">Phage tail tape measure protein domain-containing protein</fullName>
    </recommendedName>
</protein>
<comment type="caution">
    <text evidence="2">The sequence shown here is derived from an EMBL/GenBank/DDBJ whole genome shotgun (WGS) entry which is preliminary data.</text>
</comment>
<dbReference type="AlphaFoldDB" id="B7AR36"/>
<evidence type="ECO:0000256" key="1">
    <source>
        <dbReference type="SAM" id="MobiDB-lite"/>
    </source>
</evidence>
<dbReference type="EMBL" id="ABVQ01000035">
    <property type="protein sequence ID" value="EEC58158.1"/>
    <property type="molecule type" value="Genomic_DNA"/>
</dbReference>
<dbReference type="Proteomes" id="UP000003136">
    <property type="component" value="Unassembled WGS sequence"/>
</dbReference>
<accession>B7AR36</accession>
<evidence type="ECO:0008006" key="4">
    <source>
        <dbReference type="Google" id="ProtNLM"/>
    </source>
</evidence>
<organism evidence="2 3">
    <name type="scientific">[Bacteroides] pectinophilus ATCC 43243</name>
    <dbReference type="NCBI Taxonomy" id="483218"/>
    <lineage>
        <taxon>Bacteria</taxon>
        <taxon>Bacillati</taxon>
        <taxon>Bacillota</taxon>
        <taxon>Clostridia</taxon>
        <taxon>Eubacteriales</taxon>
    </lineage>
</organism>
<dbReference type="HOGENOM" id="CLU_011599_0_0_9"/>
<evidence type="ECO:0000313" key="3">
    <source>
        <dbReference type="Proteomes" id="UP000003136"/>
    </source>
</evidence>
<feature type="region of interest" description="Disordered" evidence="1">
    <location>
        <begin position="337"/>
        <end position="358"/>
    </location>
</feature>
<dbReference type="eggNOG" id="COG3941">
    <property type="taxonomic scope" value="Bacteria"/>
</dbReference>
<gene>
    <name evidence="2" type="ORF">BACPEC_01146</name>
</gene>
<proteinExistence type="predicted"/>
<sequence>MQLGKQGGEIMSQGAIGEIALDLVVNSQKYKSQMAGIQNMAKKAGLALAAAFSVKGITDFTKQCLELGSDLQEVQNVVDVTFPSMKEKVNEFAQSAAQSFGLSETMAKKYTGTFGAMSKAFGFGEREAYEMGSTLTKLSGDVASFYNITQDEAYTKLKSVFTGETETLKDLGVVMTQAALDAYALENGFGKTTNSMSEAEKVALRYQFVQEKLSVASGDFVRTSGGWANQIRVLTLQFDSLKATLGQGFINLFTPIIKGINGVIGKLQTLANAFKSFTAYITGNDTEESTSGISSGLSEATDAANSLESATSGVGDAAKKAAKELKGVMSYDEVNNISGSSDEASGTSGTSGTSGESIDFGNINADDEKLADKFDAITGKTKVFFDRIKKIVEDFKAGDYFHAGRDTSELVTGIFNSFADAIDNVEWEKLGKSIGEYLAGINWKDVIIAGFKLKFNIWKAIAEVWFGSFKAAPIETAVITAIGALKFTGLGKKIAPALGKAIMGSSLVTSMTSAWASLGGIGGILTMDVATVIGAGTAAEIGTMLATGIIGGIVAAFAGWNIGQEIYTKISGEIIDMSFGEQMAYLWDSILKGDFFPAAGKLLAEGLKGIFNWNETLDLFSMAKESFGMAAEAFREQDWGSIATNILEGIVLGFTGILDFFVEPINDLFKAVWDGICSIFGIHSPATEMEPIGENILLGVIEGFRGKFSEFGDAMSEWWDKKVKPWFSKDKWVEGMSGIKDAFREILKTHAMRQQKSSTSLSHGSMRS</sequence>
<dbReference type="STRING" id="483218.BACPEC_01146"/>
<reference evidence="2 3" key="2">
    <citation type="submission" date="2008-11" db="EMBL/GenBank/DDBJ databases">
        <authorList>
            <person name="Fulton L."/>
            <person name="Clifton S."/>
            <person name="Fulton B."/>
            <person name="Xu J."/>
            <person name="Minx P."/>
            <person name="Pepin K.H."/>
            <person name="Johnson M."/>
            <person name="Bhonagiri V."/>
            <person name="Nash W.E."/>
            <person name="Mardis E.R."/>
            <person name="Wilson R.K."/>
        </authorList>
    </citation>
    <scope>NUCLEOTIDE SEQUENCE [LARGE SCALE GENOMIC DNA]</scope>
    <source>
        <strain evidence="2 3">ATCC 43243</strain>
    </source>
</reference>
<evidence type="ECO:0000313" key="2">
    <source>
        <dbReference type="EMBL" id="EEC58158.1"/>
    </source>
</evidence>
<name>B7AR36_9FIRM</name>